<organism evidence="8 9">
    <name type="scientific">Thelohanellus kitauei</name>
    <name type="common">Myxosporean</name>
    <dbReference type="NCBI Taxonomy" id="669202"/>
    <lineage>
        <taxon>Eukaryota</taxon>
        <taxon>Metazoa</taxon>
        <taxon>Cnidaria</taxon>
        <taxon>Myxozoa</taxon>
        <taxon>Myxosporea</taxon>
        <taxon>Bivalvulida</taxon>
        <taxon>Platysporina</taxon>
        <taxon>Myxobolidae</taxon>
        <taxon>Thelohanellus</taxon>
    </lineage>
</organism>
<comment type="subcellular location">
    <subcellularLocation>
        <location evidence="1 7">Mitochondrion</location>
    </subcellularLocation>
</comment>
<evidence type="ECO:0000256" key="6">
    <source>
        <dbReference type="ARBA" id="ARBA00048612"/>
    </source>
</evidence>
<dbReference type="EMBL" id="JWZT01002895">
    <property type="protein sequence ID" value="KII68200.1"/>
    <property type="molecule type" value="Genomic_DNA"/>
</dbReference>
<dbReference type="EC" id="2.1.1.320" evidence="7"/>
<evidence type="ECO:0000256" key="4">
    <source>
        <dbReference type="ARBA" id="ARBA00022679"/>
    </source>
</evidence>
<dbReference type="Gene3D" id="3.40.50.12710">
    <property type="match status" value="1"/>
</dbReference>
<evidence type="ECO:0000256" key="3">
    <source>
        <dbReference type="ARBA" id="ARBA00022603"/>
    </source>
</evidence>
<dbReference type="GO" id="GO:0035243">
    <property type="term" value="F:protein-arginine omega-N symmetric methyltransferase activity"/>
    <property type="evidence" value="ECO:0007669"/>
    <property type="project" value="UniProtKB-EC"/>
</dbReference>
<dbReference type="SUPFAM" id="SSF53335">
    <property type="entry name" value="S-adenosyl-L-methionine-dependent methyltransferases"/>
    <property type="match status" value="1"/>
</dbReference>
<keyword evidence="8" id="KW-0830">Ubiquinone</keyword>
<keyword evidence="4 7" id="KW-0808">Transferase</keyword>
<name>A0A0C2MVL8_THEKT</name>
<dbReference type="PANTHER" id="PTHR12049:SF7">
    <property type="entry name" value="PROTEIN ARGININE METHYLTRANSFERASE NDUFAF7, MITOCHONDRIAL"/>
    <property type="match status" value="1"/>
</dbReference>
<sequence length="214" mass="24880">MNEFLDALPPKIFAFGNDGKWHEVVILFDSLSKKFYFSLARSESTFPKYLIRDPNYNASAKDRKWLEFSVYGISCWKFICDDIASHGGDALFIDYGYTEAEIPDTFTLRVQVLINSYAYHEHKQVDVFHKPGQCDITYDIDFPLLLAFQTEDNIISQPTPMCDFLNTFGFQERAKFLIENSKSDEQEKIRKFLNMLTSPDQMGRRFKVITINGD</sequence>
<reference evidence="8 9" key="1">
    <citation type="journal article" date="2014" name="Genome Biol. Evol.">
        <title>The genome of the myxosporean Thelohanellus kitauei shows adaptations to nutrient acquisition within its fish host.</title>
        <authorList>
            <person name="Yang Y."/>
            <person name="Xiong J."/>
            <person name="Zhou Z."/>
            <person name="Huo F."/>
            <person name="Miao W."/>
            <person name="Ran C."/>
            <person name="Liu Y."/>
            <person name="Zhang J."/>
            <person name="Feng J."/>
            <person name="Wang M."/>
            <person name="Wang M."/>
            <person name="Wang L."/>
            <person name="Yao B."/>
        </authorList>
    </citation>
    <scope>NUCLEOTIDE SEQUENCE [LARGE SCALE GENOMIC DNA]</scope>
    <source>
        <strain evidence="8">Wuqing</strain>
    </source>
</reference>
<dbReference type="InterPro" id="IPR038375">
    <property type="entry name" value="NDUFAF7_sf"/>
</dbReference>
<keyword evidence="5 7" id="KW-0496">Mitochondrion</keyword>
<evidence type="ECO:0000256" key="2">
    <source>
        <dbReference type="ARBA" id="ARBA00005891"/>
    </source>
</evidence>
<dbReference type="PANTHER" id="PTHR12049">
    <property type="entry name" value="PROTEIN ARGININE METHYLTRANSFERASE NDUFAF7, MITOCHONDRIAL"/>
    <property type="match status" value="1"/>
</dbReference>
<evidence type="ECO:0000256" key="5">
    <source>
        <dbReference type="ARBA" id="ARBA00023128"/>
    </source>
</evidence>
<dbReference type="AlphaFoldDB" id="A0A0C2MVL8"/>
<dbReference type="OrthoDB" id="438553at2759"/>
<evidence type="ECO:0000256" key="7">
    <source>
        <dbReference type="RuleBase" id="RU364114"/>
    </source>
</evidence>
<evidence type="ECO:0000313" key="8">
    <source>
        <dbReference type="EMBL" id="KII68200.1"/>
    </source>
</evidence>
<dbReference type="InterPro" id="IPR029063">
    <property type="entry name" value="SAM-dependent_MTases_sf"/>
</dbReference>
<dbReference type="Proteomes" id="UP000031668">
    <property type="component" value="Unassembled WGS sequence"/>
</dbReference>
<comment type="function">
    <text evidence="7">Arginine methyltransferase involved in the assembly or stability of mitochondrial NADH:ubiquinone oxidoreductase complex (complex I).</text>
</comment>
<comment type="caution">
    <text evidence="8">The sequence shown here is derived from an EMBL/GenBank/DDBJ whole genome shotgun (WGS) entry which is preliminary data.</text>
</comment>
<protein>
    <recommendedName>
        <fullName evidence="7">Protein arginine methyltransferase NDUFAF7</fullName>
        <ecNumber evidence="7">2.1.1.320</ecNumber>
    </recommendedName>
</protein>
<gene>
    <name evidence="8" type="ORF">RF11_12959</name>
</gene>
<evidence type="ECO:0000313" key="9">
    <source>
        <dbReference type="Proteomes" id="UP000031668"/>
    </source>
</evidence>
<evidence type="ECO:0000256" key="1">
    <source>
        <dbReference type="ARBA" id="ARBA00004173"/>
    </source>
</evidence>
<dbReference type="GO" id="GO:0032259">
    <property type="term" value="P:methylation"/>
    <property type="evidence" value="ECO:0007669"/>
    <property type="project" value="UniProtKB-KW"/>
</dbReference>
<dbReference type="GO" id="GO:0005739">
    <property type="term" value="C:mitochondrion"/>
    <property type="evidence" value="ECO:0007669"/>
    <property type="project" value="UniProtKB-SubCell"/>
</dbReference>
<dbReference type="InterPro" id="IPR003788">
    <property type="entry name" value="NDUFAF7"/>
</dbReference>
<dbReference type="Pfam" id="PF02636">
    <property type="entry name" value="Methyltransf_28"/>
    <property type="match status" value="1"/>
</dbReference>
<comment type="similarity">
    <text evidence="2 7">Belongs to the NDUFAF7 family.</text>
</comment>
<keyword evidence="9" id="KW-1185">Reference proteome</keyword>
<accession>A0A0C2MVL8</accession>
<keyword evidence="3 7" id="KW-0489">Methyltransferase</keyword>
<comment type="catalytic activity">
    <reaction evidence="6 7">
        <text>L-arginyl-[protein] + 2 S-adenosyl-L-methionine = N(omega),N(omega)'-dimethyl-L-arginyl-[protein] + 2 S-adenosyl-L-homocysteine + 2 H(+)</text>
        <dbReference type="Rhea" id="RHEA:48108"/>
        <dbReference type="Rhea" id="RHEA-COMP:10532"/>
        <dbReference type="Rhea" id="RHEA-COMP:11992"/>
        <dbReference type="ChEBI" id="CHEBI:15378"/>
        <dbReference type="ChEBI" id="CHEBI:29965"/>
        <dbReference type="ChEBI" id="CHEBI:57856"/>
        <dbReference type="ChEBI" id="CHEBI:59789"/>
        <dbReference type="ChEBI" id="CHEBI:88221"/>
        <dbReference type="EC" id="2.1.1.320"/>
    </reaction>
</comment>
<proteinExistence type="inferred from homology"/>
<dbReference type="GO" id="GO:0032981">
    <property type="term" value="P:mitochondrial respiratory chain complex I assembly"/>
    <property type="evidence" value="ECO:0007669"/>
    <property type="project" value="TreeGrafter"/>
</dbReference>